<evidence type="ECO:0000256" key="1">
    <source>
        <dbReference type="SAM" id="MobiDB-lite"/>
    </source>
</evidence>
<dbReference type="EMBL" id="FNCE01000002">
    <property type="protein sequence ID" value="SDF78694.1"/>
    <property type="molecule type" value="Genomic_DNA"/>
</dbReference>
<dbReference type="Pfam" id="PF00970">
    <property type="entry name" value="FAD_binding_6"/>
    <property type="match status" value="1"/>
</dbReference>
<dbReference type="InterPro" id="IPR017938">
    <property type="entry name" value="Riboflavin_synthase-like_b-brl"/>
</dbReference>
<dbReference type="PANTHER" id="PTHR47354:SF5">
    <property type="entry name" value="PROTEIN RFBI"/>
    <property type="match status" value="1"/>
</dbReference>
<dbReference type="AlphaFoldDB" id="A0A1G7NXG2"/>
<dbReference type="SUPFAM" id="SSF63380">
    <property type="entry name" value="Riboflavin synthase domain-like"/>
    <property type="match status" value="1"/>
</dbReference>
<dbReference type="InterPro" id="IPR039261">
    <property type="entry name" value="FNR_nucleotide-bd"/>
</dbReference>
<name>A0A1G7NXG2_9PROT</name>
<protein>
    <submittedName>
        <fullName evidence="3">CDP-4-dehydro-6-deoxyglucose reductase/ferredoxin-NAD(P)+ reductase (Naphthalene dioxygenase ferredoxin-specific)</fullName>
    </submittedName>
</protein>
<evidence type="ECO:0000259" key="2">
    <source>
        <dbReference type="PROSITE" id="PS51384"/>
    </source>
</evidence>
<evidence type="ECO:0000313" key="4">
    <source>
        <dbReference type="Proteomes" id="UP000199415"/>
    </source>
</evidence>
<dbReference type="Gene3D" id="2.40.30.10">
    <property type="entry name" value="Translation factors"/>
    <property type="match status" value="1"/>
</dbReference>
<feature type="region of interest" description="Disordered" evidence="1">
    <location>
        <begin position="59"/>
        <end position="84"/>
    </location>
</feature>
<dbReference type="InterPro" id="IPR017927">
    <property type="entry name" value="FAD-bd_FR_type"/>
</dbReference>
<dbReference type="InterPro" id="IPR001433">
    <property type="entry name" value="OxRdtase_FAD/NAD-bd"/>
</dbReference>
<dbReference type="CDD" id="cd06189">
    <property type="entry name" value="flavin_oxioreductase"/>
    <property type="match status" value="1"/>
</dbReference>
<accession>A0A1G7NXG2</accession>
<dbReference type="InterPro" id="IPR050415">
    <property type="entry name" value="MRET"/>
</dbReference>
<dbReference type="Gene3D" id="3.40.50.80">
    <property type="entry name" value="Nucleotide-binding domain of ferredoxin-NADP reductase (FNR) module"/>
    <property type="match status" value="1"/>
</dbReference>
<dbReference type="PROSITE" id="PS51384">
    <property type="entry name" value="FAD_FR"/>
    <property type="match status" value="1"/>
</dbReference>
<sequence length="325" mass="34647">MVSAVVGPGPIGHADRGRIVERPGGTHKAVIAAARPAGIGKLVHGALIRRHLGHTLFRAEPGFTDQDPPMPSGPETAPAPGQAEPRTIVCRVTAVEQAARDIYVVRLARDGGEPLTHTAGQYARVAFDDQPERDYSIASRPSASEFEFHIRNMNSGPSHYVATALKPGERATVRGPFGATYLRTDHSGPIVAIGGGSGLAPMKAIVEEALARGMTQPISLYAGVRDEPDLYLVEHFRALEARHPNFRFIPVLSHPSGPTAHRTGMVPDAVAADLPDLSRAKAYLAGPPPMVEAALQRLPELGIAADNLHADSFIGEAERRQRDGE</sequence>
<dbReference type="InterPro" id="IPR008333">
    <property type="entry name" value="Cbr1-like_FAD-bd_dom"/>
</dbReference>
<dbReference type="PRINTS" id="PR00410">
    <property type="entry name" value="PHEHYDRXLASE"/>
</dbReference>
<keyword evidence="4" id="KW-1185">Reference proteome</keyword>
<dbReference type="Proteomes" id="UP000199415">
    <property type="component" value="Unassembled WGS sequence"/>
</dbReference>
<gene>
    <name evidence="3" type="ORF">SAMN05216241_102352</name>
</gene>
<feature type="domain" description="FAD-binding FR-type" evidence="2">
    <location>
        <begin position="85"/>
        <end position="183"/>
    </location>
</feature>
<dbReference type="STRING" id="1082479.SAMN05216241_102352"/>
<dbReference type="GO" id="GO:0051213">
    <property type="term" value="F:dioxygenase activity"/>
    <property type="evidence" value="ECO:0007669"/>
    <property type="project" value="UniProtKB-KW"/>
</dbReference>
<dbReference type="OrthoDB" id="9806195at2"/>
<keyword evidence="3" id="KW-0223">Dioxygenase</keyword>
<organism evidence="3 4">
    <name type="scientific">Limimonas halophila</name>
    <dbReference type="NCBI Taxonomy" id="1082479"/>
    <lineage>
        <taxon>Bacteria</taxon>
        <taxon>Pseudomonadati</taxon>
        <taxon>Pseudomonadota</taxon>
        <taxon>Alphaproteobacteria</taxon>
        <taxon>Rhodospirillales</taxon>
        <taxon>Rhodovibrionaceae</taxon>
        <taxon>Limimonas</taxon>
    </lineage>
</organism>
<dbReference type="PANTHER" id="PTHR47354">
    <property type="entry name" value="NADH OXIDOREDUCTASE HCR"/>
    <property type="match status" value="1"/>
</dbReference>
<dbReference type="Pfam" id="PF00175">
    <property type="entry name" value="NAD_binding_1"/>
    <property type="match status" value="1"/>
</dbReference>
<reference evidence="3 4" key="1">
    <citation type="submission" date="2016-10" db="EMBL/GenBank/DDBJ databases">
        <authorList>
            <person name="de Groot N.N."/>
        </authorList>
    </citation>
    <scope>NUCLEOTIDE SEQUENCE [LARGE SCALE GENOMIC DNA]</scope>
    <source>
        <strain evidence="3 4">DSM 25584</strain>
    </source>
</reference>
<proteinExistence type="predicted"/>
<keyword evidence="3" id="KW-0560">Oxidoreductase</keyword>
<dbReference type="SUPFAM" id="SSF52343">
    <property type="entry name" value="Ferredoxin reductase-like, C-terminal NADP-linked domain"/>
    <property type="match status" value="1"/>
</dbReference>
<evidence type="ECO:0000313" key="3">
    <source>
        <dbReference type="EMBL" id="SDF78694.1"/>
    </source>
</evidence>